<evidence type="ECO:0000313" key="5">
    <source>
        <dbReference type="EMBL" id="OAF67986.1"/>
    </source>
</evidence>
<keyword evidence="3" id="KW-0812">Transmembrane</keyword>
<name>A0A177B1A1_9BILA</name>
<accession>A0A177B1A1</accession>
<evidence type="ECO:0000256" key="3">
    <source>
        <dbReference type="SAM" id="Phobius"/>
    </source>
</evidence>
<sequence>MFKIGQILFKNAWYTNNSILICVKNFSFNHILLTKRVDLQDLIQEGTEFRDFLNVHDYHTGLRSTLEKLRDKYVSHVSLSLSTSIVYCIFFIFMSNIITVEHTKELVELARKMKNNICVNQRTVHSKYCKNLNTLKRSNKISSDTYKFATEYLKKTLDYYSKEANEMFERKKENM</sequence>
<dbReference type="EMBL" id="LWCA01000535">
    <property type="protein sequence ID" value="OAF67986.1"/>
    <property type="molecule type" value="Genomic_DNA"/>
</dbReference>
<dbReference type="InterPro" id="IPR036191">
    <property type="entry name" value="RRF_sf"/>
</dbReference>
<gene>
    <name evidence="5" type="ORF">A3Q56_04286</name>
</gene>
<organism evidence="5 6">
    <name type="scientific">Intoshia linei</name>
    <dbReference type="NCBI Taxonomy" id="1819745"/>
    <lineage>
        <taxon>Eukaryota</taxon>
        <taxon>Metazoa</taxon>
        <taxon>Spiralia</taxon>
        <taxon>Lophotrochozoa</taxon>
        <taxon>Mesozoa</taxon>
        <taxon>Orthonectida</taxon>
        <taxon>Rhopaluridae</taxon>
        <taxon>Intoshia</taxon>
    </lineage>
</organism>
<feature type="domain" description="Ribosome recycling factor" evidence="4">
    <location>
        <begin position="98"/>
        <end position="174"/>
    </location>
</feature>
<keyword evidence="3" id="KW-0472">Membrane</keyword>
<evidence type="ECO:0000256" key="1">
    <source>
        <dbReference type="ARBA" id="ARBA00020581"/>
    </source>
</evidence>
<dbReference type="Gene3D" id="1.10.132.20">
    <property type="entry name" value="Ribosome-recycling factor"/>
    <property type="match status" value="1"/>
</dbReference>
<proteinExistence type="predicted"/>
<comment type="caution">
    <text evidence="5">The sequence shown here is derived from an EMBL/GenBank/DDBJ whole genome shotgun (WGS) entry which is preliminary data.</text>
</comment>
<keyword evidence="3" id="KW-1133">Transmembrane helix</keyword>
<dbReference type="Pfam" id="PF01765">
    <property type="entry name" value="RRF"/>
    <property type="match status" value="1"/>
</dbReference>
<reference evidence="5 6" key="1">
    <citation type="submission" date="2016-04" db="EMBL/GenBank/DDBJ databases">
        <title>The genome of Intoshia linei affirms orthonectids as highly simplified spiralians.</title>
        <authorList>
            <person name="Mikhailov K.V."/>
            <person name="Slusarev G.S."/>
            <person name="Nikitin M.A."/>
            <person name="Logacheva M.D."/>
            <person name="Penin A."/>
            <person name="Aleoshin V."/>
            <person name="Panchin Y.V."/>
        </authorList>
    </citation>
    <scope>NUCLEOTIDE SEQUENCE [LARGE SCALE GENOMIC DNA]</scope>
    <source>
        <strain evidence="5">Intl2013</strain>
        <tissue evidence="5">Whole animal</tissue>
    </source>
</reference>
<evidence type="ECO:0000256" key="2">
    <source>
        <dbReference type="ARBA" id="ARBA00033107"/>
    </source>
</evidence>
<dbReference type="AlphaFoldDB" id="A0A177B1A1"/>
<feature type="transmembrane region" description="Helical" evidence="3">
    <location>
        <begin position="73"/>
        <end position="94"/>
    </location>
</feature>
<evidence type="ECO:0000313" key="6">
    <source>
        <dbReference type="Proteomes" id="UP000078046"/>
    </source>
</evidence>
<dbReference type="InterPro" id="IPR023584">
    <property type="entry name" value="Ribosome_recyc_fac_dom"/>
</dbReference>
<protein>
    <recommendedName>
        <fullName evidence="1">Ribosome-recycling factor, mitochondrial</fullName>
    </recommendedName>
    <alternativeName>
        <fullName evidence="2">Ribosome-releasing factor, mitochondrial</fullName>
    </alternativeName>
</protein>
<dbReference type="Proteomes" id="UP000078046">
    <property type="component" value="Unassembled WGS sequence"/>
</dbReference>
<evidence type="ECO:0000259" key="4">
    <source>
        <dbReference type="Pfam" id="PF01765"/>
    </source>
</evidence>
<dbReference type="SUPFAM" id="SSF55194">
    <property type="entry name" value="Ribosome recycling factor, RRF"/>
    <property type="match status" value="1"/>
</dbReference>
<keyword evidence="6" id="KW-1185">Reference proteome</keyword>